<organism evidence="3 4">
    <name type="scientific">Lasiosphaeria ovina</name>
    <dbReference type="NCBI Taxonomy" id="92902"/>
    <lineage>
        <taxon>Eukaryota</taxon>
        <taxon>Fungi</taxon>
        <taxon>Dikarya</taxon>
        <taxon>Ascomycota</taxon>
        <taxon>Pezizomycotina</taxon>
        <taxon>Sordariomycetes</taxon>
        <taxon>Sordariomycetidae</taxon>
        <taxon>Sordariales</taxon>
        <taxon>Lasiosphaeriaceae</taxon>
        <taxon>Lasiosphaeria</taxon>
    </lineage>
</organism>
<evidence type="ECO:0000256" key="2">
    <source>
        <dbReference type="SAM" id="Phobius"/>
    </source>
</evidence>
<protein>
    <submittedName>
        <fullName evidence="3">Uncharacterized protein</fullName>
    </submittedName>
</protein>
<keyword evidence="2" id="KW-1133">Transmembrane helix</keyword>
<reference evidence="3" key="2">
    <citation type="submission" date="2023-06" db="EMBL/GenBank/DDBJ databases">
        <authorList>
            <consortium name="Lawrence Berkeley National Laboratory"/>
            <person name="Haridas S."/>
            <person name="Hensen N."/>
            <person name="Bonometti L."/>
            <person name="Westerberg I."/>
            <person name="Brannstrom I.O."/>
            <person name="Guillou S."/>
            <person name="Cros-Aarteil S."/>
            <person name="Calhoun S."/>
            <person name="Kuo A."/>
            <person name="Mondo S."/>
            <person name="Pangilinan J."/>
            <person name="Riley R."/>
            <person name="Labutti K."/>
            <person name="Andreopoulos B."/>
            <person name="Lipzen A."/>
            <person name="Chen C."/>
            <person name="Yanf M."/>
            <person name="Daum C."/>
            <person name="Ng V."/>
            <person name="Clum A."/>
            <person name="Steindorff A."/>
            <person name="Ohm R."/>
            <person name="Martin F."/>
            <person name="Silar P."/>
            <person name="Natvig D."/>
            <person name="Lalanne C."/>
            <person name="Gautier V."/>
            <person name="Ament-Velasquez S.L."/>
            <person name="Kruys A."/>
            <person name="Hutchinson M.I."/>
            <person name="Powell A.J."/>
            <person name="Barry K."/>
            <person name="Miller A.N."/>
            <person name="Grigoriev I.V."/>
            <person name="Debuchy R."/>
            <person name="Gladieux P."/>
            <person name="Thoren M.H."/>
            <person name="Johannesson H."/>
        </authorList>
    </citation>
    <scope>NUCLEOTIDE SEQUENCE</scope>
    <source>
        <strain evidence="3">CBS 958.72</strain>
    </source>
</reference>
<dbReference type="AlphaFoldDB" id="A0AAE0JUY3"/>
<proteinExistence type="predicted"/>
<evidence type="ECO:0000313" key="4">
    <source>
        <dbReference type="Proteomes" id="UP001287356"/>
    </source>
</evidence>
<reference evidence="3" key="1">
    <citation type="journal article" date="2023" name="Mol. Phylogenet. Evol.">
        <title>Genome-scale phylogeny and comparative genomics of the fungal order Sordariales.</title>
        <authorList>
            <person name="Hensen N."/>
            <person name="Bonometti L."/>
            <person name="Westerberg I."/>
            <person name="Brannstrom I.O."/>
            <person name="Guillou S."/>
            <person name="Cros-Aarteil S."/>
            <person name="Calhoun S."/>
            <person name="Haridas S."/>
            <person name="Kuo A."/>
            <person name="Mondo S."/>
            <person name="Pangilinan J."/>
            <person name="Riley R."/>
            <person name="LaButti K."/>
            <person name="Andreopoulos B."/>
            <person name="Lipzen A."/>
            <person name="Chen C."/>
            <person name="Yan M."/>
            <person name="Daum C."/>
            <person name="Ng V."/>
            <person name="Clum A."/>
            <person name="Steindorff A."/>
            <person name="Ohm R.A."/>
            <person name="Martin F."/>
            <person name="Silar P."/>
            <person name="Natvig D.O."/>
            <person name="Lalanne C."/>
            <person name="Gautier V."/>
            <person name="Ament-Velasquez S.L."/>
            <person name="Kruys A."/>
            <person name="Hutchinson M.I."/>
            <person name="Powell A.J."/>
            <person name="Barry K."/>
            <person name="Miller A.N."/>
            <person name="Grigoriev I.V."/>
            <person name="Debuchy R."/>
            <person name="Gladieux P."/>
            <person name="Hiltunen Thoren M."/>
            <person name="Johannesson H."/>
        </authorList>
    </citation>
    <scope>NUCLEOTIDE SEQUENCE</scope>
    <source>
        <strain evidence="3">CBS 958.72</strain>
    </source>
</reference>
<keyword evidence="4" id="KW-1185">Reference proteome</keyword>
<gene>
    <name evidence="3" type="ORF">B0T24DRAFT_598164</name>
</gene>
<evidence type="ECO:0000313" key="3">
    <source>
        <dbReference type="EMBL" id="KAK3364833.1"/>
    </source>
</evidence>
<name>A0AAE0JUY3_9PEZI</name>
<feature type="transmembrane region" description="Helical" evidence="2">
    <location>
        <begin position="12"/>
        <end position="30"/>
    </location>
</feature>
<keyword evidence="2" id="KW-0812">Transmembrane</keyword>
<dbReference type="EMBL" id="JAULSN010000009">
    <property type="protein sequence ID" value="KAK3364833.1"/>
    <property type="molecule type" value="Genomic_DNA"/>
</dbReference>
<comment type="caution">
    <text evidence="3">The sequence shown here is derived from an EMBL/GenBank/DDBJ whole genome shotgun (WGS) entry which is preliminary data.</text>
</comment>
<keyword evidence="2" id="KW-0472">Membrane</keyword>
<accession>A0AAE0JUY3</accession>
<sequence>MCSIQSTRVNMQHIFLTAVFDIFICIYITTRWSTSSFTGRYKAPGQVVARLGSAHYYDEPVRVHLKEARALRCEEVSVKQQVKSFLTLSEEPKTAKSTKAQRGRALKPPNLRGGNADEDQAPLNPAQVQADVDADAVWINLCKGNARAIQICKSFLQIHVEKSKCMRVVLGLEEEVEG</sequence>
<evidence type="ECO:0000256" key="1">
    <source>
        <dbReference type="SAM" id="MobiDB-lite"/>
    </source>
</evidence>
<dbReference type="Proteomes" id="UP001287356">
    <property type="component" value="Unassembled WGS sequence"/>
</dbReference>
<feature type="region of interest" description="Disordered" evidence="1">
    <location>
        <begin position="93"/>
        <end position="122"/>
    </location>
</feature>